<evidence type="ECO:0000259" key="1">
    <source>
        <dbReference type="Pfam" id="PF07727"/>
    </source>
</evidence>
<accession>A0A9Q3CED5</accession>
<reference evidence="2" key="1">
    <citation type="submission" date="2021-03" db="EMBL/GenBank/DDBJ databases">
        <title>Draft genome sequence of rust myrtle Austropuccinia psidii MF-1, a brazilian biotype.</title>
        <authorList>
            <person name="Quecine M.C."/>
            <person name="Pachon D.M.R."/>
            <person name="Bonatelli M.L."/>
            <person name="Correr F.H."/>
            <person name="Franceschini L.M."/>
            <person name="Leite T.F."/>
            <person name="Margarido G.R.A."/>
            <person name="Almeida C.A."/>
            <person name="Ferrarezi J.A."/>
            <person name="Labate C.A."/>
        </authorList>
    </citation>
    <scope>NUCLEOTIDE SEQUENCE</scope>
    <source>
        <strain evidence="2">MF-1</strain>
    </source>
</reference>
<dbReference type="OrthoDB" id="114355at2759"/>
<evidence type="ECO:0000313" key="2">
    <source>
        <dbReference type="EMBL" id="MBW0483496.1"/>
    </source>
</evidence>
<dbReference type="Pfam" id="PF07727">
    <property type="entry name" value="RVT_2"/>
    <property type="match status" value="1"/>
</dbReference>
<dbReference type="Proteomes" id="UP000765509">
    <property type="component" value="Unassembled WGS sequence"/>
</dbReference>
<gene>
    <name evidence="2" type="ORF">O181_023211</name>
</gene>
<name>A0A9Q3CED5_9BASI</name>
<dbReference type="AlphaFoldDB" id="A0A9Q3CED5"/>
<proteinExistence type="predicted"/>
<feature type="domain" description="Reverse transcriptase Ty1/copia-type" evidence="1">
    <location>
        <begin position="6"/>
        <end position="70"/>
    </location>
</feature>
<protein>
    <recommendedName>
        <fullName evidence="1">Reverse transcriptase Ty1/copia-type domain-containing protein</fullName>
    </recommendedName>
</protein>
<keyword evidence="3" id="KW-1185">Reference proteome</keyword>
<dbReference type="InterPro" id="IPR013103">
    <property type="entry name" value="RVT_2"/>
</dbReference>
<sequence>MAIFGKNVQQFNEEINKEFNIKDIGPADLCLGVKIHQLDDCITLDQQHFINSLLDPSSMQNCKTVGAPLVPNEYLSPETDDKRKVFENMGINFRSVVGSINYLSTAAHQDLSHAVRSLLKYLEKLGTYHWKAFPHFLKYLRGMK</sequence>
<comment type="caution">
    <text evidence="2">The sequence shown here is derived from an EMBL/GenBank/DDBJ whole genome shotgun (WGS) entry which is preliminary data.</text>
</comment>
<organism evidence="2 3">
    <name type="scientific">Austropuccinia psidii MF-1</name>
    <dbReference type="NCBI Taxonomy" id="1389203"/>
    <lineage>
        <taxon>Eukaryota</taxon>
        <taxon>Fungi</taxon>
        <taxon>Dikarya</taxon>
        <taxon>Basidiomycota</taxon>
        <taxon>Pucciniomycotina</taxon>
        <taxon>Pucciniomycetes</taxon>
        <taxon>Pucciniales</taxon>
        <taxon>Sphaerophragmiaceae</taxon>
        <taxon>Austropuccinia</taxon>
    </lineage>
</organism>
<evidence type="ECO:0000313" key="3">
    <source>
        <dbReference type="Proteomes" id="UP000765509"/>
    </source>
</evidence>
<dbReference type="EMBL" id="AVOT02007254">
    <property type="protein sequence ID" value="MBW0483496.1"/>
    <property type="molecule type" value="Genomic_DNA"/>
</dbReference>